<keyword evidence="6" id="KW-0812">Transmembrane</keyword>
<accession>A0A6S6QFT6</accession>
<dbReference type="RefSeq" id="WP_222876630.1">
    <property type="nucleotide sequence ID" value="NZ_AP023361.1"/>
</dbReference>
<evidence type="ECO:0000313" key="9">
    <source>
        <dbReference type="EMBL" id="BCJ89963.1"/>
    </source>
</evidence>
<comment type="pathway">
    <text evidence="2">Lipid metabolism; sphingolipid metabolism.</text>
</comment>
<evidence type="ECO:0000313" key="10">
    <source>
        <dbReference type="Proteomes" id="UP000515317"/>
    </source>
</evidence>
<evidence type="ECO:0000256" key="4">
    <source>
        <dbReference type="ARBA" id="ARBA00022676"/>
    </source>
</evidence>
<gene>
    <name evidence="9" type="ORF">IZ6_06980</name>
</gene>
<evidence type="ECO:0000256" key="1">
    <source>
        <dbReference type="ARBA" id="ARBA00004141"/>
    </source>
</evidence>
<evidence type="ECO:0000256" key="6">
    <source>
        <dbReference type="ARBA" id="ARBA00022692"/>
    </source>
</evidence>
<dbReference type="Pfam" id="PF13506">
    <property type="entry name" value="Glyco_transf_21"/>
    <property type="match status" value="1"/>
</dbReference>
<name>A0A6S6QFT6_9HYPH</name>
<dbReference type="GO" id="GO:0008120">
    <property type="term" value="F:ceramide glucosyltransferase activity"/>
    <property type="evidence" value="ECO:0007669"/>
    <property type="project" value="TreeGrafter"/>
</dbReference>
<dbReference type="CDD" id="cd02520">
    <property type="entry name" value="Glucosylceramide_synthase"/>
    <property type="match status" value="1"/>
</dbReference>
<reference evidence="9 10" key="1">
    <citation type="submission" date="2020-08" db="EMBL/GenBank/DDBJ databases">
        <title>Genome sequence of Rhizobiales bacterium strain IZ6.</title>
        <authorList>
            <person name="Nakai R."/>
            <person name="Naganuma T."/>
        </authorList>
    </citation>
    <scope>NUCLEOTIDE SEQUENCE [LARGE SCALE GENOMIC DNA]</scope>
    <source>
        <strain evidence="9 10">IZ6</strain>
    </source>
</reference>
<dbReference type="KEGG" id="tso:IZ6_06980"/>
<evidence type="ECO:0000256" key="2">
    <source>
        <dbReference type="ARBA" id="ARBA00004760"/>
    </source>
</evidence>
<keyword evidence="4" id="KW-0328">Glycosyltransferase</keyword>
<dbReference type="InterPro" id="IPR029044">
    <property type="entry name" value="Nucleotide-diphossugar_trans"/>
</dbReference>
<dbReference type="SUPFAM" id="SSF53448">
    <property type="entry name" value="Nucleotide-diphospho-sugar transferases"/>
    <property type="match status" value="1"/>
</dbReference>
<comment type="subcellular location">
    <subcellularLocation>
        <location evidence="1">Membrane</location>
        <topology evidence="1">Multi-pass membrane protein</topology>
    </subcellularLocation>
</comment>
<dbReference type="Gene3D" id="3.90.550.10">
    <property type="entry name" value="Spore Coat Polysaccharide Biosynthesis Protein SpsA, Chain A"/>
    <property type="match status" value="1"/>
</dbReference>
<sequence>MSVTLVAAGLAAALAGTNLVSLALSARRLKPYERLPAHASEPWVSVVIPVRGVETFSDETIARAFALDYPFYELIFCLQDEGDPIGPRIRRAIAAHPNVSARLLVGDDAFCENPKLNNCVKGWDAARHPWIVLADSNVLMPPDYLQQLFAGWREDTGLVCSTPIGSRPQNFWAEVECAFLNTLQARWQYTGESLGMGYAQGKSMLWYAPLLEGEGGIRALSAEIAEDAAATKLVRRAGRHVHLADTPFEQPLGPRSFRQIWSRQIRWARLRRVTFPALYAPEVFIGGLMPAVFAAIAAGSAGHNPAGIGAAVLALNYLPEVMLAASKGWHVSWTQPIAMLIRDFLQPASWLRGWLPGEILWHGHSMNIRPKSSEDLETAPIA</sequence>
<dbReference type="GO" id="GO:0016020">
    <property type="term" value="C:membrane"/>
    <property type="evidence" value="ECO:0007669"/>
    <property type="project" value="UniProtKB-SubCell"/>
</dbReference>
<evidence type="ECO:0000256" key="7">
    <source>
        <dbReference type="ARBA" id="ARBA00022989"/>
    </source>
</evidence>
<evidence type="ECO:0000256" key="3">
    <source>
        <dbReference type="ARBA" id="ARBA00004991"/>
    </source>
</evidence>
<dbReference type="PANTHER" id="PTHR12726:SF0">
    <property type="entry name" value="CERAMIDE GLUCOSYLTRANSFERASE"/>
    <property type="match status" value="1"/>
</dbReference>
<organism evidence="9 10">
    <name type="scientific">Terrihabitans soli</name>
    <dbReference type="NCBI Taxonomy" id="708113"/>
    <lineage>
        <taxon>Bacteria</taxon>
        <taxon>Pseudomonadati</taxon>
        <taxon>Pseudomonadota</taxon>
        <taxon>Alphaproteobacteria</taxon>
        <taxon>Hyphomicrobiales</taxon>
        <taxon>Terrihabitans</taxon>
    </lineage>
</organism>
<comment type="pathway">
    <text evidence="3">Sphingolipid metabolism.</text>
</comment>
<proteinExistence type="predicted"/>
<dbReference type="Proteomes" id="UP000515317">
    <property type="component" value="Chromosome"/>
</dbReference>
<evidence type="ECO:0000256" key="5">
    <source>
        <dbReference type="ARBA" id="ARBA00022679"/>
    </source>
</evidence>
<keyword evidence="10" id="KW-1185">Reference proteome</keyword>
<dbReference type="PANTHER" id="PTHR12726">
    <property type="entry name" value="CERAMIDE GLUCOSYLTRANSFERASE"/>
    <property type="match status" value="1"/>
</dbReference>
<keyword evidence="7" id="KW-1133">Transmembrane helix</keyword>
<keyword evidence="5 9" id="KW-0808">Transferase</keyword>
<dbReference type="EMBL" id="AP023361">
    <property type="protein sequence ID" value="BCJ89963.1"/>
    <property type="molecule type" value="Genomic_DNA"/>
</dbReference>
<dbReference type="AlphaFoldDB" id="A0A6S6QFT6"/>
<evidence type="ECO:0000256" key="8">
    <source>
        <dbReference type="ARBA" id="ARBA00023136"/>
    </source>
</evidence>
<protein>
    <submittedName>
        <fullName evidence="9">Ceramide glucosyltransferase</fullName>
    </submittedName>
</protein>
<dbReference type="InterPro" id="IPR025993">
    <property type="entry name" value="Ceramide_glucosylTrfase"/>
</dbReference>
<dbReference type="GO" id="GO:0006679">
    <property type="term" value="P:glucosylceramide biosynthetic process"/>
    <property type="evidence" value="ECO:0007669"/>
    <property type="project" value="TreeGrafter"/>
</dbReference>
<keyword evidence="8" id="KW-0472">Membrane</keyword>